<dbReference type="AlphaFoldDB" id="A0A381X3E5"/>
<feature type="domain" description="Luciferase-like" evidence="2">
    <location>
        <begin position="29"/>
        <end position="313"/>
    </location>
</feature>
<accession>A0A381X3E5</accession>
<evidence type="ECO:0000313" key="3">
    <source>
        <dbReference type="EMBL" id="SVA59122.1"/>
    </source>
</evidence>
<sequence>MGGKLPQSTKSRPKQQQQVNELASLDNIGVLLPTRGVLVHAQSAGPRIELNWQMAETAERIGFDSVWVGDSITSKPRLEPLTVMAALGARTSRVKIGTAVMLNALRHPVHLAHSLATIDNISAGRTILGVGAGRGNNQMFIDEHTNVGVPIGERASRMEEGINLMRALWTQEDVSSEGEHYPVNGITLEPRPVQTSIPVWISSNWVQRGLRRVAEMGDAWITNVPSVDLLNQCWDKIEEKSSAIGRDPKTIGRALYISVNLNDEDAALSEGDEFMRAYYSIPYDVISKQLLCVFGPPQKCIDTMRQYQESGIDYFIVRFASPNQMDQLAKFTEHVLPHIG</sequence>
<organism evidence="3">
    <name type="scientific">marine metagenome</name>
    <dbReference type="NCBI Taxonomy" id="408172"/>
    <lineage>
        <taxon>unclassified sequences</taxon>
        <taxon>metagenomes</taxon>
        <taxon>ecological metagenomes</taxon>
    </lineage>
</organism>
<dbReference type="EMBL" id="UINC01013732">
    <property type="protein sequence ID" value="SVA59122.1"/>
    <property type="molecule type" value="Genomic_DNA"/>
</dbReference>
<dbReference type="InterPro" id="IPR036661">
    <property type="entry name" value="Luciferase-like_sf"/>
</dbReference>
<dbReference type="SUPFAM" id="SSF51679">
    <property type="entry name" value="Bacterial luciferase-like"/>
    <property type="match status" value="1"/>
</dbReference>
<dbReference type="InterPro" id="IPR011251">
    <property type="entry name" value="Luciferase-like_dom"/>
</dbReference>
<proteinExistence type="predicted"/>
<name>A0A381X3E5_9ZZZZ</name>
<dbReference type="GO" id="GO:0016705">
    <property type="term" value="F:oxidoreductase activity, acting on paired donors, with incorporation or reduction of molecular oxygen"/>
    <property type="evidence" value="ECO:0007669"/>
    <property type="project" value="InterPro"/>
</dbReference>
<evidence type="ECO:0000256" key="1">
    <source>
        <dbReference type="ARBA" id="ARBA00023002"/>
    </source>
</evidence>
<reference evidence="3" key="1">
    <citation type="submission" date="2018-05" db="EMBL/GenBank/DDBJ databases">
        <authorList>
            <person name="Lanie J.A."/>
            <person name="Ng W.-L."/>
            <person name="Kazmierczak K.M."/>
            <person name="Andrzejewski T.M."/>
            <person name="Davidsen T.M."/>
            <person name="Wayne K.J."/>
            <person name="Tettelin H."/>
            <person name="Glass J.I."/>
            <person name="Rusch D."/>
            <person name="Podicherti R."/>
            <person name="Tsui H.-C.T."/>
            <person name="Winkler M.E."/>
        </authorList>
    </citation>
    <scope>NUCLEOTIDE SEQUENCE</scope>
</reference>
<evidence type="ECO:0000259" key="2">
    <source>
        <dbReference type="Pfam" id="PF00296"/>
    </source>
</evidence>
<keyword evidence="1" id="KW-0560">Oxidoreductase</keyword>
<dbReference type="Pfam" id="PF00296">
    <property type="entry name" value="Bac_luciferase"/>
    <property type="match status" value="1"/>
</dbReference>
<dbReference type="Gene3D" id="3.20.20.30">
    <property type="entry name" value="Luciferase-like domain"/>
    <property type="match status" value="1"/>
</dbReference>
<dbReference type="PANTHER" id="PTHR43244:SF1">
    <property type="entry name" value="5,10-METHYLENETETRAHYDROMETHANOPTERIN REDUCTASE"/>
    <property type="match status" value="1"/>
</dbReference>
<gene>
    <name evidence="3" type="ORF">METZ01_LOCUS111976</name>
</gene>
<dbReference type="InterPro" id="IPR050564">
    <property type="entry name" value="F420-G6PD/mer"/>
</dbReference>
<protein>
    <recommendedName>
        <fullName evidence="2">Luciferase-like domain-containing protein</fullName>
    </recommendedName>
</protein>
<dbReference type="PANTHER" id="PTHR43244">
    <property type="match status" value="1"/>
</dbReference>